<comment type="subcellular location">
    <subcellularLocation>
        <location evidence="1">Cell membrane</location>
        <topology evidence="1">Multi-pass membrane protein</topology>
    </subcellularLocation>
    <subcellularLocation>
        <location evidence="2">Golgi apparatus membrane</location>
        <topology evidence="2">Multi-pass membrane protein</topology>
    </subcellularLocation>
</comment>
<accession>A0A0G4HIL5</accession>
<feature type="compositionally biased region" description="Low complexity" evidence="13">
    <location>
        <begin position="429"/>
        <end position="461"/>
    </location>
</feature>
<feature type="region of interest" description="Disordered" evidence="13">
    <location>
        <begin position="324"/>
        <end position="609"/>
    </location>
</feature>
<evidence type="ECO:0000256" key="8">
    <source>
        <dbReference type="ARBA" id="ARBA00022692"/>
    </source>
</evidence>
<keyword evidence="9" id="KW-0677">Repeat</keyword>
<evidence type="ECO:0000256" key="11">
    <source>
        <dbReference type="ARBA" id="ARBA00023034"/>
    </source>
</evidence>
<feature type="transmembrane region" description="Helical" evidence="14">
    <location>
        <begin position="98"/>
        <end position="119"/>
    </location>
</feature>
<dbReference type="GO" id="GO:0005886">
    <property type="term" value="C:plasma membrane"/>
    <property type="evidence" value="ECO:0007669"/>
    <property type="project" value="UniProtKB-SubCell"/>
</dbReference>
<evidence type="ECO:0000256" key="12">
    <source>
        <dbReference type="ARBA" id="ARBA00023136"/>
    </source>
</evidence>
<comment type="similarity">
    <text evidence="3">Belongs to the SWEET sugar transporter family.</text>
</comment>
<protein>
    <recommendedName>
        <fullName evidence="4">Sugar transporter SWEET1</fullName>
    </recommendedName>
</protein>
<feature type="compositionally biased region" description="Pro residues" evidence="13">
    <location>
        <begin position="564"/>
        <end position="575"/>
    </location>
</feature>
<feature type="compositionally biased region" description="Basic and acidic residues" evidence="13">
    <location>
        <begin position="343"/>
        <end position="359"/>
    </location>
</feature>
<dbReference type="InterPro" id="IPR047664">
    <property type="entry name" value="SWEET"/>
</dbReference>
<feature type="compositionally biased region" description="Basic and acidic residues" evidence="13">
    <location>
        <begin position="481"/>
        <end position="493"/>
    </location>
</feature>
<dbReference type="AlphaFoldDB" id="A0A0G4HIL5"/>
<reference evidence="15" key="1">
    <citation type="submission" date="2014-11" db="EMBL/GenBank/DDBJ databases">
        <authorList>
            <person name="Otto D Thomas"/>
            <person name="Naeem Raeece"/>
        </authorList>
    </citation>
    <scope>NUCLEOTIDE SEQUENCE</scope>
</reference>
<evidence type="ECO:0000256" key="7">
    <source>
        <dbReference type="ARBA" id="ARBA00022597"/>
    </source>
</evidence>
<keyword evidence="6" id="KW-1003">Cell membrane</keyword>
<feature type="transmembrane region" description="Helical" evidence="14">
    <location>
        <begin position="131"/>
        <end position="150"/>
    </location>
</feature>
<dbReference type="EMBL" id="CDMZ01002777">
    <property type="protein sequence ID" value="CEM43855.1"/>
    <property type="molecule type" value="Genomic_DNA"/>
</dbReference>
<dbReference type="PANTHER" id="PTHR10791:SF30">
    <property type="entry name" value="SUGAR TRANSPORTER SWEET1"/>
    <property type="match status" value="1"/>
</dbReference>
<evidence type="ECO:0000256" key="3">
    <source>
        <dbReference type="ARBA" id="ARBA00007809"/>
    </source>
</evidence>
<evidence type="ECO:0000256" key="5">
    <source>
        <dbReference type="ARBA" id="ARBA00022448"/>
    </source>
</evidence>
<dbReference type="Gene3D" id="1.20.1280.290">
    <property type="match status" value="2"/>
</dbReference>
<evidence type="ECO:0000256" key="14">
    <source>
        <dbReference type="SAM" id="Phobius"/>
    </source>
</evidence>
<evidence type="ECO:0000256" key="4">
    <source>
        <dbReference type="ARBA" id="ARBA00021741"/>
    </source>
</evidence>
<dbReference type="Pfam" id="PF03083">
    <property type="entry name" value="MtN3_slv"/>
    <property type="match status" value="2"/>
</dbReference>
<evidence type="ECO:0000256" key="10">
    <source>
        <dbReference type="ARBA" id="ARBA00022989"/>
    </source>
</evidence>
<keyword evidence="11" id="KW-0333">Golgi apparatus</keyword>
<evidence type="ECO:0000256" key="2">
    <source>
        <dbReference type="ARBA" id="ARBA00004653"/>
    </source>
</evidence>
<sequence length="609" mass="65052">MKTPGVSMQPDSLVLGSQDAVSSLSVSDFFSLSDLAIEYLKLSAVVSGVVLQLCPLTSVHAIQTQRCTMDLDGFPFVVLAYSSVLWVIYGAVTDDLPLVLTNVVGVIFGLYYVLIFETFCVQYLPRMRLRAYYQILTGLTALLIVCLLVCGSGPLFIHLLGCVCAFLQLVSYASPLCTLRTVLEKRSAASMPLPVSLSTFVACLFWLLYGVSLPDPFLAVPSFLGLLAASLQLYLSWVFRPYASGAFFFSGGTSSGKKSGRALQGGAGEWSRLSLPLPPSLVNESTSLRGLGGFVGDECDAAGREERRAPWGGGKEERFSLSGWLGAAGTGGREKQSPAVNTSRREADDCERGLARGREASSAPSHMQVQQGTSSSSSSQWTYAVEGHERGRERERDAGNNMRRASAGGCLRPPSSNPVLRSGSPERFQQQLVQQHTPPQQPHQQSAGGAAAADRAAGPADRQGRPVMGPPPSFSSTSFGEGKREGADFEAVRRIGGPTQGEKEKEGPQRPAKGPSSSSSSLSFPLPSSTLPPGVLQPPPMGVPRGSERERGDLVPLAADGLPRPSPFQPLPPQQPQAVRSLGAYPYSSELSERLGKPTSFHEPKLFDK</sequence>
<evidence type="ECO:0000256" key="13">
    <source>
        <dbReference type="SAM" id="MobiDB-lite"/>
    </source>
</evidence>
<dbReference type="GO" id="GO:0051119">
    <property type="term" value="F:sugar transmembrane transporter activity"/>
    <property type="evidence" value="ECO:0007669"/>
    <property type="project" value="InterPro"/>
</dbReference>
<evidence type="ECO:0000256" key="1">
    <source>
        <dbReference type="ARBA" id="ARBA00004651"/>
    </source>
</evidence>
<feature type="transmembrane region" description="Helical" evidence="14">
    <location>
        <begin position="217"/>
        <end position="239"/>
    </location>
</feature>
<feature type="compositionally biased region" description="Low complexity" evidence="13">
    <location>
        <begin position="515"/>
        <end position="533"/>
    </location>
</feature>
<feature type="transmembrane region" description="Helical" evidence="14">
    <location>
        <begin position="74"/>
        <end position="92"/>
    </location>
</feature>
<gene>
    <name evidence="15" type="ORF">Cvel_6964</name>
</gene>
<evidence type="ECO:0000256" key="9">
    <source>
        <dbReference type="ARBA" id="ARBA00022737"/>
    </source>
</evidence>
<feature type="transmembrane region" description="Helical" evidence="14">
    <location>
        <begin position="191"/>
        <end position="211"/>
    </location>
</feature>
<name>A0A0G4HIL5_9ALVE</name>
<organism evidence="15">
    <name type="scientific">Chromera velia CCMP2878</name>
    <dbReference type="NCBI Taxonomy" id="1169474"/>
    <lineage>
        <taxon>Eukaryota</taxon>
        <taxon>Sar</taxon>
        <taxon>Alveolata</taxon>
        <taxon>Colpodellida</taxon>
        <taxon>Chromeraceae</taxon>
        <taxon>Chromera</taxon>
    </lineage>
</organism>
<dbReference type="GO" id="GO:0000139">
    <property type="term" value="C:Golgi membrane"/>
    <property type="evidence" value="ECO:0007669"/>
    <property type="project" value="UniProtKB-SubCell"/>
</dbReference>
<dbReference type="VEuPathDB" id="CryptoDB:Cvel_6964"/>
<keyword evidence="5" id="KW-0813">Transport</keyword>
<evidence type="ECO:0000313" key="15">
    <source>
        <dbReference type="EMBL" id="CEM43855.1"/>
    </source>
</evidence>
<feature type="compositionally biased region" description="Basic and acidic residues" evidence="13">
    <location>
        <begin position="386"/>
        <end position="398"/>
    </location>
</feature>
<keyword evidence="7" id="KW-0762">Sugar transport</keyword>
<dbReference type="InterPro" id="IPR004316">
    <property type="entry name" value="SWEET_rpt"/>
</dbReference>
<evidence type="ECO:0000256" key="6">
    <source>
        <dbReference type="ARBA" id="ARBA00022475"/>
    </source>
</evidence>
<proteinExistence type="inferred from homology"/>
<keyword evidence="8 14" id="KW-0812">Transmembrane</keyword>
<feature type="compositionally biased region" description="Basic and acidic residues" evidence="13">
    <location>
        <begin position="591"/>
        <end position="609"/>
    </location>
</feature>
<keyword evidence="10 14" id="KW-1133">Transmembrane helix</keyword>
<dbReference type="PANTHER" id="PTHR10791">
    <property type="entry name" value="RAG1-ACTIVATING PROTEIN 1"/>
    <property type="match status" value="1"/>
</dbReference>
<feature type="compositionally biased region" description="Polar residues" evidence="13">
    <location>
        <begin position="362"/>
        <end position="373"/>
    </location>
</feature>
<dbReference type="FunFam" id="1.20.1280.290:FF:000004">
    <property type="entry name" value="Sugar transporter SWEET"/>
    <property type="match status" value="1"/>
</dbReference>
<keyword evidence="12 14" id="KW-0472">Membrane</keyword>